<dbReference type="Gene3D" id="1.25.10.10">
    <property type="entry name" value="Leucine-rich Repeat Variant"/>
    <property type="match status" value="3"/>
</dbReference>
<evidence type="ECO:0000256" key="1">
    <source>
        <dbReference type="ARBA" id="ARBA00000900"/>
    </source>
</evidence>
<gene>
    <name evidence="8" type="ORF">O6P43_019971</name>
</gene>
<dbReference type="SUPFAM" id="SSF48371">
    <property type="entry name" value="ARM repeat"/>
    <property type="match status" value="2"/>
</dbReference>
<evidence type="ECO:0000259" key="7">
    <source>
        <dbReference type="PROSITE" id="PS51698"/>
    </source>
</evidence>
<keyword evidence="5" id="KW-0677">Repeat</keyword>
<dbReference type="InterPro" id="IPR036537">
    <property type="entry name" value="Adaptor_Cbl_N_dom_sf"/>
</dbReference>
<dbReference type="Gene3D" id="1.20.930.20">
    <property type="entry name" value="Adaptor protein Cbl, N-terminal domain"/>
    <property type="match status" value="1"/>
</dbReference>
<dbReference type="InterPro" id="IPR045210">
    <property type="entry name" value="RING-Ubox_PUB"/>
</dbReference>
<evidence type="ECO:0000256" key="5">
    <source>
        <dbReference type="ARBA" id="ARBA00022737"/>
    </source>
</evidence>
<dbReference type="InterPro" id="IPR052608">
    <property type="entry name" value="U-box_domain_protein"/>
</dbReference>
<dbReference type="PROSITE" id="PS50176">
    <property type="entry name" value="ARM_REPEAT"/>
    <property type="match status" value="1"/>
</dbReference>
<evidence type="ECO:0000313" key="9">
    <source>
        <dbReference type="Proteomes" id="UP001163823"/>
    </source>
</evidence>
<dbReference type="Pfam" id="PF19584">
    <property type="entry name" value="MCAfunc"/>
    <property type="match status" value="1"/>
</dbReference>
<evidence type="ECO:0000313" key="8">
    <source>
        <dbReference type="EMBL" id="KAJ7959387.1"/>
    </source>
</evidence>
<evidence type="ECO:0000256" key="2">
    <source>
        <dbReference type="ARBA" id="ARBA00004906"/>
    </source>
</evidence>
<dbReference type="CDD" id="cd21037">
    <property type="entry name" value="MLKL_NTD"/>
    <property type="match status" value="1"/>
</dbReference>
<dbReference type="Proteomes" id="UP001163823">
    <property type="component" value="Chromosome 8"/>
</dbReference>
<dbReference type="PANTHER" id="PTHR45958">
    <property type="entry name" value="RING-TYPE E3 UBIQUITIN TRANSFERASE"/>
    <property type="match status" value="1"/>
</dbReference>
<evidence type="ECO:0000256" key="4">
    <source>
        <dbReference type="ARBA" id="ARBA00022679"/>
    </source>
</evidence>
<dbReference type="PROSITE" id="PS51698">
    <property type="entry name" value="U_BOX"/>
    <property type="match status" value="1"/>
</dbReference>
<reference evidence="8" key="1">
    <citation type="journal article" date="2023" name="Science">
        <title>Elucidation of the pathway for biosynthesis of saponin adjuvants from the soapbark tree.</title>
        <authorList>
            <person name="Reed J."/>
            <person name="Orme A."/>
            <person name="El-Demerdash A."/>
            <person name="Owen C."/>
            <person name="Martin L.B.B."/>
            <person name="Misra R.C."/>
            <person name="Kikuchi S."/>
            <person name="Rejzek M."/>
            <person name="Martin A.C."/>
            <person name="Harkess A."/>
            <person name="Leebens-Mack J."/>
            <person name="Louveau T."/>
            <person name="Stephenson M.J."/>
            <person name="Osbourn A."/>
        </authorList>
    </citation>
    <scope>NUCLEOTIDE SEQUENCE</scope>
    <source>
        <strain evidence="8">S10</strain>
    </source>
</reference>
<dbReference type="GO" id="GO:0007166">
    <property type="term" value="P:cell surface receptor signaling pathway"/>
    <property type="evidence" value="ECO:0007669"/>
    <property type="project" value="InterPro"/>
</dbReference>
<dbReference type="GO" id="GO:0061630">
    <property type="term" value="F:ubiquitin protein ligase activity"/>
    <property type="evidence" value="ECO:0007669"/>
    <property type="project" value="UniProtKB-EC"/>
</dbReference>
<comment type="caution">
    <text evidence="8">The sequence shown here is derived from an EMBL/GenBank/DDBJ whole genome shotgun (WGS) entry which is preliminary data.</text>
</comment>
<organism evidence="8 9">
    <name type="scientific">Quillaja saponaria</name>
    <name type="common">Soap bark tree</name>
    <dbReference type="NCBI Taxonomy" id="32244"/>
    <lineage>
        <taxon>Eukaryota</taxon>
        <taxon>Viridiplantae</taxon>
        <taxon>Streptophyta</taxon>
        <taxon>Embryophyta</taxon>
        <taxon>Tracheophyta</taxon>
        <taxon>Spermatophyta</taxon>
        <taxon>Magnoliopsida</taxon>
        <taxon>eudicotyledons</taxon>
        <taxon>Gunneridae</taxon>
        <taxon>Pentapetalae</taxon>
        <taxon>rosids</taxon>
        <taxon>fabids</taxon>
        <taxon>Fabales</taxon>
        <taxon>Quillajaceae</taxon>
        <taxon>Quillaja</taxon>
    </lineage>
</organism>
<keyword evidence="9" id="KW-1185">Reference proteome</keyword>
<dbReference type="KEGG" id="qsa:O6P43_019971"/>
<dbReference type="InterPro" id="IPR059179">
    <property type="entry name" value="MLKL-like_MCAfunc"/>
</dbReference>
<dbReference type="Gene3D" id="3.30.40.10">
    <property type="entry name" value="Zinc/RING finger domain, C3HC4 (zinc finger)"/>
    <property type="match status" value="1"/>
</dbReference>
<dbReference type="SMART" id="SM00504">
    <property type="entry name" value="Ubox"/>
    <property type="match status" value="1"/>
</dbReference>
<dbReference type="GO" id="GO:0016567">
    <property type="term" value="P:protein ubiquitination"/>
    <property type="evidence" value="ECO:0007669"/>
    <property type="project" value="InterPro"/>
</dbReference>
<protein>
    <recommendedName>
        <fullName evidence="3">RING-type E3 ubiquitin transferase</fullName>
        <ecNumber evidence="3">2.3.2.27</ecNumber>
    </recommendedName>
</protein>
<dbReference type="PANTHER" id="PTHR45958:SF8">
    <property type="entry name" value="U-BOX DOMAIN-CONTAINING PROTEIN 44-LIKE"/>
    <property type="match status" value="1"/>
</dbReference>
<dbReference type="EC" id="2.3.2.27" evidence="3"/>
<feature type="repeat" description="ARM" evidence="6">
    <location>
        <begin position="543"/>
        <end position="585"/>
    </location>
</feature>
<dbReference type="InterPro" id="IPR003613">
    <property type="entry name" value="Ubox_domain"/>
</dbReference>
<dbReference type="InterPro" id="IPR045766">
    <property type="entry name" value="MCAfunc"/>
</dbReference>
<dbReference type="InterPro" id="IPR016024">
    <property type="entry name" value="ARM-type_fold"/>
</dbReference>
<proteinExistence type="predicted"/>
<dbReference type="InterPro" id="IPR011989">
    <property type="entry name" value="ARM-like"/>
</dbReference>
<keyword evidence="4 8" id="KW-0808">Transferase</keyword>
<dbReference type="InterPro" id="IPR000225">
    <property type="entry name" value="Armadillo"/>
</dbReference>
<dbReference type="InterPro" id="IPR013083">
    <property type="entry name" value="Znf_RING/FYVE/PHD"/>
</dbReference>
<dbReference type="CDD" id="cd16664">
    <property type="entry name" value="RING-Ubox_PUB"/>
    <property type="match status" value="1"/>
</dbReference>
<name>A0AAD7LK69_QUISA</name>
<comment type="pathway">
    <text evidence="2">Protein modification; protein ubiquitination.</text>
</comment>
<dbReference type="SUPFAM" id="SSF57850">
    <property type="entry name" value="RING/U-box"/>
    <property type="match status" value="1"/>
</dbReference>
<comment type="catalytic activity">
    <reaction evidence="1">
        <text>S-ubiquitinyl-[E2 ubiquitin-conjugating enzyme]-L-cysteine + [acceptor protein]-L-lysine = [E2 ubiquitin-conjugating enzyme]-L-cysteine + N(6)-ubiquitinyl-[acceptor protein]-L-lysine.</text>
        <dbReference type="EC" id="2.3.2.27"/>
    </reaction>
</comment>
<evidence type="ECO:0000256" key="6">
    <source>
        <dbReference type="PROSITE-ProRule" id="PRU00259"/>
    </source>
</evidence>
<dbReference type="AlphaFoldDB" id="A0AAD7LK69"/>
<dbReference type="Pfam" id="PF00514">
    <property type="entry name" value="Arm"/>
    <property type="match status" value="1"/>
</dbReference>
<accession>A0AAD7LK69</accession>
<sequence>MAKDMTTSVSFMMVSELITHAVFEISGTVVAANEVLIHKENFKKFSAYLEKTTFILKALSKRNIDDYSESLRNALEILNQEVKVSKHLVLECCNRNKVYLLINCRKIVKRLEDCTKEISRALSLIPLASLDVSSGLNNQISELCENMLNAEYRAAMAEEEILEKIELGIQEGNRDRSYANQLLACIAEAVGISTEKCTLRKEFEEFKSDIENAKLRKDMADALQMEQIIALLGKADAATSHQEKQQKYFEKRDSLGRKTLEPLQSFYCPILHDVMVDPVETSSGKTFERSAIQKWFAEGNNHCPLTMMALDTSVLQPNKALRQSIHEWKERNTIIIISSIKTKLQSNEEQDVLKSLDKLQDLCMERDIHREWVAIEDYMPVLAGLLGSKNCEIRKNSLVILFMLAKDNEGNKESIAKVDNALQSIVHSIARKIGEGKLALELLLELSRNNIVRDLIGIVQGCIFLLVTMLNSDDTQASKNAQELLENLSLHDHNVIQMAKENYIKPLLRNLLSGSESTKIDMAETLSEIELTDQNKLYVIQNGALDPLLQLLKNDRIEIKKVAAKALLHLSILPQNGLHMIREGVVGPLFELLYRQSSQTPTLREWVAATIMNLAKSTTVQKADEEQVTFLESEEDIFKLFSLISLTGSDIQTSILKAFYAMCQSPSGLDIRMKLSQLSAVRVLVQLCELDNKVVRANAVKLFFCLTEASDDSSFSEHVGQKCIENLLRIIETTNDVEEMGAAMGIVSKLPKDPQVTQWLLDSGALETIFACLTDGNRHTPPNGQVTGNAVQAICRFTVSTTLEWQKMVAEAGIIPVLVQLLISGTALVKQNAAISIKQFSESSNDLSKPIKKHSVFGCCFAAHEIGCPAHLGICTVESTFCLLEANALEPLVRMLADEHPETCEASLDALLTLIHGDRLRNGTKVLANANAIALMIKLLSLPSDRLQEKTLEALERIFQLDEIRERYKSSATMHLVEIAQRKDSRLKSLAAKVLAQLGVLDKQSSYF</sequence>
<dbReference type="Pfam" id="PF04564">
    <property type="entry name" value="U-box"/>
    <property type="match status" value="1"/>
</dbReference>
<evidence type="ECO:0000256" key="3">
    <source>
        <dbReference type="ARBA" id="ARBA00012483"/>
    </source>
</evidence>
<feature type="domain" description="U-box" evidence="7">
    <location>
        <begin position="261"/>
        <end position="335"/>
    </location>
</feature>
<dbReference type="EMBL" id="JARAOO010000008">
    <property type="protein sequence ID" value="KAJ7959387.1"/>
    <property type="molecule type" value="Genomic_DNA"/>
</dbReference>
<dbReference type="SMART" id="SM00185">
    <property type="entry name" value="ARM"/>
    <property type="match status" value="8"/>
</dbReference>